<dbReference type="EMBL" id="CAUJNA010000365">
    <property type="protein sequence ID" value="CAJ1376147.1"/>
    <property type="molecule type" value="Genomic_DNA"/>
</dbReference>
<sequence>MWLDTRISRNGTDIMCMQRHEDQLQMCHYLLTGDVLHKEKPEVGNPAMWSLPPSAPPLEKGESAFNAVEIDDLAQCQEPNIRQKLSGELLRRLARLRTWLQSKEVVLDLRRDFVSPEAAIVGWIERLHPWTMSWSNVLDYLPPKEFHKLARSCSAQGDTIHYGYSMNWIAEVYGSCIMDYDGHPEAVAKIIEGSHEMCQQAERLMPSGKLLLLPPHETPMNITGHFLAMGLHKRWARYFFSDAGELQVGMFSMQTYNPLATNANCLSMTWTYDMDMELKSASGTELADDAMPDCPMS</sequence>
<dbReference type="Proteomes" id="UP001178507">
    <property type="component" value="Unassembled WGS sequence"/>
</dbReference>
<evidence type="ECO:0000313" key="1">
    <source>
        <dbReference type="EMBL" id="CAJ1376147.1"/>
    </source>
</evidence>
<reference evidence="1" key="1">
    <citation type="submission" date="2023-08" db="EMBL/GenBank/DDBJ databases">
        <authorList>
            <person name="Chen Y."/>
            <person name="Shah S."/>
            <person name="Dougan E. K."/>
            <person name="Thang M."/>
            <person name="Chan C."/>
        </authorList>
    </citation>
    <scope>NUCLEOTIDE SEQUENCE</scope>
</reference>
<organism evidence="1 2">
    <name type="scientific">Effrenium voratum</name>
    <dbReference type="NCBI Taxonomy" id="2562239"/>
    <lineage>
        <taxon>Eukaryota</taxon>
        <taxon>Sar</taxon>
        <taxon>Alveolata</taxon>
        <taxon>Dinophyceae</taxon>
        <taxon>Suessiales</taxon>
        <taxon>Symbiodiniaceae</taxon>
        <taxon>Effrenium</taxon>
    </lineage>
</organism>
<accession>A0AA36HWY9</accession>
<keyword evidence="2" id="KW-1185">Reference proteome</keyword>
<gene>
    <name evidence="1" type="ORF">EVOR1521_LOCUS5274</name>
</gene>
<comment type="caution">
    <text evidence="1">The sequence shown here is derived from an EMBL/GenBank/DDBJ whole genome shotgun (WGS) entry which is preliminary data.</text>
</comment>
<protein>
    <submittedName>
        <fullName evidence="1">Uncharacterized protein</fullName>
    </submittedName>
</protein>
<dbReference type="AlphaFoldDB" id="A0AA36HWY9"/>
<proteinExistence type="predicted"/>
<evidence type="ECO:0000313" key="2">
    <source>
        <dbReference type="Proteomes" id="UP001178507"/>
    </source>
</evidence>
<name>A0AA36HWY9_9DINO</name>